<dbReference type="Pfam" id="PF00583">
    <property type="entry name" value="Acetyltransf_1"/>
    <property type="match status" value="1"/>
</dbReference>
<organism evidence="4">
    <name type="scientific">Ruegeria sp. PrR005</name>
    <dbReference type="NCBI Taxonomy" id="2706882"/>
    <lineage>
        <taxon>Bacteria</taxon>
        <taxon>Pseudomonadati</taxon>
        <taxon>Pseudomonadota</taxon>
        <taxon>Alphaproteobacteria</taxon>
        <taxon>Rhodobacterales</taxon>
        <taxon>Roseobacteraceae</taxon>
        <taxon>Ruegeria</taxon>
    </lineage>
</organism>
<evidence type="ECO:0000313" key="4">
    <source>
        <dbReference type="EMBL" id="NDW43935.1"/>
    </source>
</evidence>
<dbReference type="EMBL" id="JAAGOX010000004">
    <property type="protein sequence ID" value="NDW43935.1"/>
    <property type="molecule type" value="Genomic_DNA"/>
</dbReference>
<dbReference type="InterPro" id="IPR050832">
    <property type="entry name" value="Bact_Acetyltransf"/>
</dbReference>
<dbReference type="PANTHER" id="PTHR43877">
    <property type="entry name" value="AMINOALKYLPHOSPHONATE N-ACETYLTRANSFERASE-RELATED-RELATED"/>
    <property type="match status" value="1"/>
</dbReference>
<keyword evidence="2" id="KW-0012">Acyltransferase</keyword>
<name>A0A6B2NQ02_9RHOB</name>
<evidence type="ECO:0000259" key="3">
    <source>
        <dbReference type="PROSITE" id="PS51186"/>
    </source>
</evidence>
<dbReference type="InterPro" id="IPR000182">
    <property type="entry name" value="GNAT_dom"/>
</dbReference>
<dbReference type="GO" id="GO:0016747">
    <property type="term" value="F:acyltransferase activity, transferring groups other than amino-acyl groups"/>
    <property type="evidence" value="ECO:0007669"/>
    <property type="project" value="InterPro"/>
</dbReference>
<dbReference type="Gene3D" id="3.40.630.30">
    <property type="match status" value="1"/>
</dbReference>
<comment type="caution">
    <text evidence="4">The sequence shown here is derived from an EMBL/GenBank/DDBJ whole genome shotgun (WGS) entry which is preliminary data.</text>
</comment>
<keyword evidence="1 4" id="KW-0808">Transferase</keyword>
<dbReference type="InterPro" id="IPR016181">
    <property type="entry name" value="Acyl_CoA_acyltransferase"/>
</dbReference>
<dbReference type="AlphaFoldDB" id="A0A6B2NQ02"/>
<protein>
    <submittedName>
        <fullName evidence="4">GNAT family N-acetyltransferase</fullName>
    </submittedName>
</protein>
<dbReference type="CDD" id="cd04301">
    <property type="entry name" value="NAT_SF"/>
    <property type="match status" value="1"/>
</dbReference>
<evidence type="ECO:0000256" key="2">
    <source>
        <dbReference type="ARBA" id="ARBA00023315"/>
    </source>
</evidence>
<dbReference type="SUPFAM" id="SSF55729">
    <property type="entry name" value="Acyl-CoA N-acyltransferases (Nat)"/>
    <property type="match status" value="1"/>
</dbReference>
<dbReference type="PANTHER" id="PTHR43877:SF1">
    <property type="entry name" value="ACETYLTRANSFERASE"/>
    <property type="match status" value="1"/>
</dbReference>
<sequence>MDGRARETRRRAGLMIVRQAEAADAAAMSAVLQPILTGWNSARRGDAATVLAHYIAHPDRLSCAVACAGERILGFQSLKVARARNDYDLPAGWGIIGTYVAADAGRRGIGRAVFASTLAAAQDANLAHIDATIGTANAEGLAYYTALGFQTWRALDGAVGKRFDLPAPDQTEGT</sequence>
<reference evidence="4" key="1">
    <citation type="submission" date="2020-02" db="EMBL/GenBank/DDBJ databases">
        <title>Delineation of the pyrene-degrading pathway in Roseobacter clade bacteria by genomic analysis.</title>
        <authorList>
            <person name="Zhou H."/>
            <person name="Wang H."/>
        </authorList>
    </citation>
    <scope>NUCLEOTIDE SEQUENCE</scope>
    <source>
        <strain evidence="4">PrR005</strain>
    </source>
</reference>
<accession>A0A6B2NQ02</accession>
<feature type="domain" description="N-acetyltransferase" evidence="3">
    <location>
        <begin position="15"/>
        <end position="166"/>
    </location>
</feature>
<gene>
    <name evidence="4" type="ORF">G0P99_03070</name>
</gene>
<proteinExistence type="predicted"/>
<evidence type="ECO:0000256" key="1">
    <source>
        <dbReference type="ARBA" id="ARBA00022679"/>
    </source>
</evidence>
<dbReference type="PROSITE" id="PS51186">
    <property type="entry name" value="GNAT"/>
    <property type="match status" value="1"/>
</dbReference>